<sequence>MHKLVAAVLVVLTVLYPLGVYLATKRRPPGSAGEAVEV</sequence>
<protein>
    <submittedName>
        <fullName evidence="1">Uncharacterized protein</fullName>
    </submittedName>
</protein>
<dbReference type="Proteomes" id="UP000316993">
    <property type="component" value="Unassembled WGS sequence"/>
</dbReference>
<gene>
    <name evidence="1" type="ORF">BDD18_2120</name>
</gene>
<dbReference type="AlphaFoldDB" id="A0A543L803"/>
<name>A0A543L803_9BURK</name>
<reference evidence="1 2" key="1">
    <citation type="submission" date="2019-06" db="EMBL/GenBank/DDBJ databases">
        <title>Genomic Encyclopedia of Archaeal and Bacterial Type Strains, Phase II (KMG-II): from individual species to whole genera.</title>
        <authorList>
            <person name="Goeker M."/>
        </authorList>
    </citation>
    <scope>NUCLEOTIDE SEQUENCE [LARGE SCALE GENOMIC DNA]</scope>
    <source>
        <strain evidence="1 2">DSM 7270</strain>
    </source>
</reference>
<evidence type="ECO:0000313" key="1">
    <source>
        <dbReference type="EMBL" id="TQN03437.1"/>
    </source>
</evidence>
<evidence type="ECO:0000313" key="2">
    <source>
        <dbReference type="Proteomes" id="UP000316993"/>
    </source>
</evidence>
<accession>A0A543L803</accession>
<comment type="caution">
    <text evidence="1">The sequence shown here is derived from an EMBL/GenBank/DDBJ whole genome shotgun (WGS) entry which is preliminary data.</text>
</comment>
<proteinExistence type="predicted"/>
<dbReference type="EMBL" id="VFPV01000002">
    <property type="protein sequence ID" value="TQN03437.1"/>
    <property type="molecule type" value="Genomic_DNA"/>
</dbReference>
<organism evidence="1 2">
    <name type="scientific">Acidovorax temperans</name>
    <dbReference type="NCBI Taxonomy" id="80878"/>
    <lineage>
        <taxon>Bacteria</taxon>
        <taxon>Pseudomonadati</taxon>
        <taxon>Pseudomonadota</taxon>
        <taxon>Betaproteobacteria</taxon>
        <taxon>Burkholderiales</taxon>
        <taxon>Comamonadaceae</taxon>
        <taxon>Acidovorax</taxon>
    </lineage>
</organism>